<feature type="domain" description="PDZ" evidence="2">
    <location>
        <begin position="1"/>
        <end position="55"/>
    </location>
</feature>
<feature type="domain" description="PDZ" evidence="2">
    <location>
        <begin position="338"/>
        <end position="415"/>
    </location>
</feature>
<dbReference type="Proteomes" id="UP001460270">
    <property type="component" value="Unassembled WGS sequence"/>
</dbReference>
<dbReference type="CDD" id="cd06744">
    <property type="entry name" value="PDZ2_L-delphilin-like"/>
    <property type="match status" value="1"/>
</dbReference>
<feature type="compositionally biased region" description="Basic and acidic residues" evidence="1">
    <location>
        <begin position="304"/>
        <end position="316"/>
    </location>
</feature>
<protein>
    <recommendedName>
        <fullName evidence="2">PDZ domain-containing protein</fullName>
    </recommendedName>
</protein>
<dbReference type="CDD" id="cd07355">
    <property type="entry name" value="HN_L-delphilin-R2_like"/>
    <property type="match status" value="1"/>
</dbReference>
<dbReference type="PANTHER" id="PTHR45725">
    <property type="entry name" value="FORMIN HOMOLOGY 2 FAMILY MEMBER"/>
    <property type="match status" value="1"/>
</dbReference>
<feature type="compositionally biased region" description="Basic and acidic residues" evidence="1">
    <location>
        <begin position="283"/>
        <end position="292"/>
    </location>
</feature>
<proteinExistence type="predicted"/>
<evidence type="ECO:0000313" key="4">
    <source>
        <dbReference type="Proteomes" id="UP001460270"/>
    </source>
</evidence>
<dbReference type="PANTHER" id="PTHR45725:SF12">
    <property type="entry name" value="DELPHILIN-RELATED"/>
    <property type="match status" value="1"/>
</dbReference>
<evidence type="ECO:0000259" key="2">
    <source>
        <dbReference type="PROSITE" id="PS50106"/>
    </source>
</evidence>
<dbReference type="CDD" id="cd07354">
    <property type="entry name" value="HN_L-delphilin-R1_like"/>
    <property type="match status" value="1"/>
</dbReference>
<dbReference type="Pfam" id="PF17820">
    <property type="entry name" value="PDZ_6"/>
    <property type="match status" value="2"/>
</dbReference>
<dbReference type="InterPro" id="IPR036034">
    <property type="entry name" value="PDZ_sf"/>
</dbReference>
<feature type="region of interest" description="Disordered" evidence="1">
    <location>
        <begin position="419"/>
        <end position="440"/>
    </location>
</feature>
<evidence type="ECO:0000313" key="3">
    <source>
        <dbReference type="EMBL" id="KAK7918981.1"/>
    </source>
</evidence>
<feature type="region of interest" description="Disordered" evidence="1">
    <location>
        <begin position="274"/>
        <end position="335"/>
    </location>
</feature>
<dbReference type="Gene3D" id="2.30.42.10">
    <property type="match status" value="3"/>
</dbReference>
<reference evidence="4" key="1">
    <citation type="submission" date="2024-04" db="EMBL/GenBank/DDBJ databases">
        <title>Salinicola lusitanus LLJ914,a marine bacterium isolated from the Okinawa Trough.</title>
        <authorList>
            <person name="Li J."/>
        </authorList>
    </citation>
    <scope>NUCLEOTIDE SEQUENCE [LARGE SCALE GENOMIC DNA]</scope>
</reference>
<gene>
    <name evidence="3" type="ORF">WMY93_010265</name>
</gene>
<dbReference type="Gene3D" id="1.20.1160.20">
    <property type="match status" value="2"/>
</dbReference>
<name>A0AAW0PA94_9GOBI</name>
<feature type="compositionally biased region" description="Pro residues" evidence="1">
    <location>
        <begin position="729"/>
        <end position="762"/>
    </location>
</feature>
<sequence length="959" mass="105036">MPTSNQGWPEEFGFQLGGTGPSYILSVEEGSSAHLAGLQPGDQVLEIEGHNVSTLPPQAVIAIAQTQKNIPPSIGVVSRIHQMDIIPGPDGRFGFTIVGDCPLLVEDCSPCSPAGRAGLRAGDYVMEVSGIPVRQHETAAALIKSSQGRTLRLGVLCLGPRQKRSISVEDSLMGGDSMRMDRKHKALEFNRKVDQILADEPEVKDKLFAVLKQYAAEKRVDWLASVLPEILTTDEHRQLFSSIRIFIPKKHRQRFDDAVNQNVINRLCRSKSISEPQGRLRRSRSEDHSDRHHGSKRASSLPRDGNEPGERGPDRDRRHRKSVPGIPTHPPVGPNQRIVRVYRGKKTFGFTLRGHAPVSIDSVIADSPAEECGLKPGDKILFLNGLDMRNCSHEKVVSMLQGSGAAPTLVVEEGSLDYSPEHTETEDTPSPVATSTLPRSRSPALSSLQWVAEILPPSIKVHGRTFSQQLEHLLTIQERYNVCKALETFFQHRNVDTLIVDVFPVLDTPAKQLIWQFIYQLLTYEEQGRCQTKLSRFLGFKSSAILDPDGPEPHRRSSSVRISSSSYRGSMRERSSDDCIIGTHLGMGSRKSGLSLSWKEPLPSQVYGLHQQSSVDSNPYVSLESPPASPPHHDSDTAPNTLNRRKKLFTFSRPPRSRDTDKFLDALSEQLGHKVTLVDGVEENDYEEMNFPEEQEGGFVPRQLSSDSSEGHSSGEEAPSPTFSDEGEPIPPPPTQSPPPPPPFQSLIPPPVQFTDPVPPVRFSPEHVPRSRMPFQPHHPIIPPPPRRPAPCSPAVPHCTSRTRSPASSPPHASLRDTALSARPTRTATSPGSSASPSPAPPLHLAAALPAGAKAQSGGAPEAPPASSPAQLPRPAAPLPQRPQHQSGTHRHRVLPLLHHFLRVNPLLCPARDSIRPQPHEREETALGAGGELRGHHLGTAGRGFRVRQADRYGEIHGS</sequence>
<feature type="domain" description="PDZ" evidence="2">
    <location>
        <begin position="82"/>
        <end position="146"/>
    </location>
</feature>
<dbReference type="SMART" id="SM00228">
    <property type="entry name" value="PDZ"/>
    <property type="match status" value="3"/>
</dbReference>
<dbReference type="InterPro" id="IPR001478">
    <property type="entry name" value="PDZ"/>
</dbReference>
<comment type="caution">
    <text evidence="3">The sequence shown here is derived from an EMBL/GenBank/DDBJ whole genome shotgun (WGS) entry which is preliminary data.</text>
</comment>
<dbReference type="Pfam" id="PF00595">
    <property type="entry name" value="PDZ"/>
    <property type="match status" value="1"/>
</dbReference>
<dbReference type="PROSITE" id="PS50106">
    <property type="entry name" value="PDZ"/>
    <property type="match status" value="3"/>
</dbReference>
<feature type="compositionally biased region" description="Low complexity" evidence="1">
    <location>
        <begin position="795"/>
        <end position="813"/>
    </location>
</feature>
<dbReference type="EMBL" id="JBBPFD010000007">
    <property type="protein sequence ID" value="KAK7918981.1"/>
    <property type="molecule type" value="Genomic_DNA"/>
</dbReference>
<keyword evidence="4" id="KW-1185">Reference proteome</keyword>
<organism evidence="3 4">
    <name type="scientific">Mugilogobius chulae</name>
    <name type="common">yellowstripe goby</name>
    <dbReference type="NCBI Taxonomy" id="88201"/>
    <lineage>
        <taxon>Eukaryota</taxon>
        <taxon>Metazoa</taxon>
        <taxon>Chordata</taxon>
        <taxon>Craniata</taxon>
        <taxon>Vertebrata</taxon>
        <taxon>Euteleostomi</taxon>
        <taxon>Actinopterygii</taxon>
        <taxon>Neopterygii</taxon>
        <taxon>Teleostei</taxon>
        <taxon>Neoteleostei</taxon>
        <taxon>Acanthomorphata</taxon>
        <taxon>Gobiaria</taxon>
        <taxon>Gobiiformes</taxon>
        <taxon>Gobioidei</taxon>
        <taxon>Gobiidae</taxon>
        <taxon>Gobionellinae</taxon>
        <taxon>Mugilogobius</taxon>
    </lineage>
</organism>
<feature type="compositionally biased region" description="Pro residues" evidence="1">
    <location>
        <begin position="780"/>
        <end position="794"/>
    </location>
</feature>
<feature type="compositionally biased region" description="Polar residues" evidence="1">
    <location>
        <begin position="610"/>
        <end position="620"/>
    </location>
</feature>
<feature type="region of interest" description="Disordered" evidence="1">
    <location>
        <begin position="692"/>
        <end position="890"/>
    </location>
</feature>
<dbReference type="InterPro" id="IPR051425">
    <property type="entry name" value="Formin_Homology"/>
</dbReference>
<accession>A0AAW0PA94</accession>
<feature type="compositionally biased region" description="Low complexity" evidence="1">
    <location>
        <begin position="828"/>
        <end position="861"/>
    </location>
</feature>
<dbReference type="AlphaFoldDB" id="A0AAW0PA94"/>
<feature type="region of interest" description="Disordered" evidence="1">
    <location>
        <begin position="610"/>
        <end position="660"/>
    </location>
</feature>
<evidence type="ECO:0000256" key="1">
    <source>
        <dbReference type="SAM" id="MobiDB-lite"/>
    </source>
</evidence>
<dbReference type="SUPFAM" id="SSF50156">
    <property type="entry name" value="PDZ domain-like"/>
    <property type="match status" value="3"/>
</dbReference>
<feature type="compositionally biased region" description="Low complexity" evidence="1">
    <location>
        <begin position="559"/>
        <end position="569"/>
    </location>
</feature>
<feature type="region of interest" description="Disordered" evidence="1">
    <location>
        <begin position="548"/>
        <end position="574"/>
    </location>
</feature>
<dbReference type="InterPro" id="IPR041489">
    <property type="entry name" value="PDZ_6"/>
</dbReference>